<dbReference type="SUPFAM" id="SSF50156">
    <property type="entry name" value="PDZ domain-like"/>
    <property type="match status" value="1"/>
</dbReference>
<feature type="disulfide bond" evidence="20">
    <location>
        <begin position="1480"/>
        <end position="1497"/>
    </location>
</feature>
<organism evidence="33 34">
    <name type="scientific">Ovis aries</name>
    <name type="common">Sheep</name>
    <dbReference type="NCBI Taxonomy" id="9940"/>
    <lineage>
        <taxon>Eukaryota</taxon>
        <taxon>Metazoa</taxon>
        <taxon>Chordata</taxon>
        <taxon>Craniata</taxon>
        <taxon>Vertebrata</taxon>
        <taxon>Euteleostomi</taxon>
        <taxon>Mammalia</taxon>
        <taxon>Eutheria</taxon>
        <taxon>Laurasiatheria</taxon>
        <taxon>Artiodactyla</taxon>
        <taxon>Ruminantia</taxon>
        <taxon>Pecora</taxon>
        <taxon>Bovidae</taxon>
        <taxon>Caprinae</taxon>
        <taxon>Ovis</taxon>
    </lineage>
</organism>
<evidence type="ECO:0000256" key="3">
    <source>
        <dbReference type="ARBA" id="ARBA00022468"/>
    </source>
</evidence>
<evidence type="ECO:0000256" key="12">
    <source>
        <dbReference type="ARBA" id="ARBA00022801"/>
    </source>
</evidence>
<dbReference type="PRINTS" id="PR01301">
    <property type="entry name" value="RGSPROTEIN"/>
</dbReference>
<feature type="compositionally biased region" description="Low complexity" evidence="24">
    <location>
        <begin position="839"/>
        <end position="860"/>
    </location>
</feature>
<dbReference type="PROSITE" id="PS50106">
    <property type="entry name" value="PDZ"/>
    <property type="match status" value="1"/>
</dbReference>
<keyword evidence="7 21" id="KW-0420">Kringle</keyword>
<dbReference type="Gene3D" id="2.10.25.10">
    <property type="entry name" value="Laminin"/>
    <property type="match status" value="2"/>
</dbReference>
<reference evidence="33 34" key="1">
    <citation type="submission" date="2020-12" db="EMBL/GenBank/DDBJ databases">
        <title>De novo assembly of Tibetan sheep genome.</title>
        <authorList>
            <person name="Li X."/>
        </authorList>
    </citation>
    <scope>NUCLEOTIDE SEQUENCE [LARGE SCALE GENOMIC DNA]</scope>
    <source>
        <tissue evidence="33">Heart</tissue>
    </source>
</reference>
<dbReference type="SMART" id="SM00315">
    <property type="entry name" value="RGS"/>
    <property type="match status" value="1"/>
</dbReference>
<dbReference type="Gene3D" id="2.10.10.10">
    <property type="entry name" value="Fibronectin, type II, collagen-binding"/>
    <property type="match status" value="1"/>
</dbReference>
<dbReference type="CDD" id="cd00190">
    <property type="entry name" value="Tryp_SPc"/>
    <property type="match status" value="1"/>
</dbReference>
<feature type="compositionally biased region" description="Polar residues" evidence="24">
    <location>
        <begin position="1109"/>
        <end position="1124"/>
    </location>
</feature>
<feature type="compositionally biased region" description="Low complexity" evidence="24">
    <location>
        <begin position="1247"/>
        <end position="1264"/>
    </location>
</feature>
<keyword evidence="5" id="KW-0964">Secreted</keyword>
<dbReference type="SMART" id="SM00462">
    <property type="entry name" value="PTB"/>
    <property type="match status" value="1"/>
</dbReference>
<evidence type="ECO:0000256" key="8">
    <source>
        <dbReference type="ARBA" id="ARBA00022670"/>
    </source>
</evidence>
<dbReference type="FunFam" id="2.10.10.10:FF:000007">
    <property type="entry name" value="hepatocyte growth factor activator"/>
    <property type="match status" value="1"/>
</dbReference>
<dbReference type="InterPro" id="IPR000562">
    <property type="entry name" value="FN_type2_dom"/>
</dbReference>
<feature type="region of interest" description="Disordered" evidence="24">
    <location>
        <begin position="600"/>
        <end position="643"/>
    </location>
</feature>
<dbReference type="InterPro" id="IPR001478">
    <property type="entry name" value="PDZ"/>
</dbReference>
<feature type="region of interest" description="Disordered" evidence="24">
    <location>
        <begin position="1094"/>
        <end position="1156"/>
    </location>
</feature>
<dbReference type="InterPro" id="IPR037880">
    <property type="entry name" value="RGS12_RGS"/>
</dbReference>
<dbReference type="InterPro" id="IPR013806">
    <property type="entry name" value="Kringle-like"/>
</dbReference>
<dbReference type="PROSITE" id="PS50877">
    <property type="entry name" value="GOLOCO"/>
    <property type="match status" value="1"/>
</dbReference>
<dbReference type="InterPro" id="IPR009003">
    <property type="entry name" value="Peptidase_S1_PA"/>
</dbReference>
<feature type="compositionally biased region" description="Low complexity" evidence="24">
    <location>
        <begin position="1364"/>
        <end position="1382"/>
    </location>
</feature>
<evidence type="ECO:0000256" key="5">
    <source>
        <dbReference type="ARBA" id="ARBA00022525"/>
    </source>
</evidence>
<comment type="subcellular location">
    <subcellularLocation>
        <location evidence="1">Cytoplasm</location>
    </subcellularLocation>
    <subcellularLocation>
        <location evidence="2">Secreted</location>
    </subcellularLocation>
</comment>
<dbReference type="Pfam" id="PF00040">
    <property type="entry name" value="fn2"/>
    <property type="match status" value="1"/>
</dbReference>
<feature type="domain" description="EGF-like" evidence="25">
    <location>
        <begin position="1471"/>
        <end position="1509"/>
    </location>
</feature>
<dbReference type="Pfam" id="PF00051">
    <property type="entry name" value="Kringle"/>
    <property type="match status" value="1"/>
</dbReference>
<dbReference type="CDD" id="cd00054">
    <property type="entry name" value="EGF_CA"/>
    <property type="match status" value="2"/>
</dbReference>
<dbReference type="SMART" id="SM00058">
    <property type="entry name" value="FN1"/>
    <property type="match status" value="1"/>
</dbReference>
<feature type="region of interest" description="Disordered" evidence="24">
    <location>
        <begin position="401"/>
        <end position="425"/>
    </location>
</feature>
<keyword evidence="14" id="KW-0865">Zymogen</keyword>
<evidence type="ECO:0000259" key="29">
    <source>
        <dbReference type="PROSITE" id="PS50240"/>
    </source>
</evidence>
<dbReference type="GO" id="GO:0007165">
    <property type="term" value="P:signal transduction"/>
    <property type="evidence" value="ECO:0007669"/>
    <property type="project" value="InterPro"/>
</dbReference>
<feature type="domain" description="RGS" evidence="28">
    <location>
        <begin position="706"/>
        <end position="823"/>
    </location>
</feature>
<dbReference type="SUPFAM" id="SSF57196">
    <property type="entry name" value="EGF/Laminin"/>
    <property type="match status" value="1"/>
</dbReference>
<feature type="compositionally biased region" description="Low complexity" evidence="24">
    <location>
        <begin position="1219"/>
        <end position="1230"/>
    </location>
</feature>
<dbReference type="CDD" id="cd06710">
    <property type="entry name" value="PDZ_RGS12-like"/>
    <property type="match status" value="1"/>
</dbReference>
<comment type="caution">
    <text evidence="33">The sequence shown here is derived from an EMBL/GenBank/DDBJ whole genome shotgun (WGS) entry which is preliminary data.</text>
</comment>
<keyword evidence="15 20" id="KW-1015">Disulfide bond</keyword>
<dbReference type="SMART" id="SM00130">
    <property type="entry name" value="KR"/>
    <property type="match status" value="1"/>
</dbReference>
<dbReference type="Gene3D" id="2.30.42.10">
    <property type="match status" value="1"/>
</dbReference>
<dbReference type="InterPro" id="IPR033116">
    <property type="entry name" value="TRYPSIN_SER"/>
</dbReference>
<dbReference type="Gene3D" id="3.10.20.90">
    <property type="entry name" value="Phosphatidylinositol 3-kinase Catalytic Subunit, Chain A, domain 1"/>
    <property type="match status" value="2"/>
</dbReference>
<dbReference type="PROSITE" id="PS50132">
    <property type="entry name" value="RGS"/>
    <property type="match status" value="1"/>
</dbReference>
<dbReference type="Pfam" id="PF16611">
    <property type="entry name" value="RGS12_us2"/>
    <property type="match status" value="1"/>
</dbReference>
<evidence type="ECO:0000259" key="25">
    <source>
        <dbReference type="PROSITE" id="PS50026"/>
    </source>
</evidence>
<gene>
    <name evidence="33" type="ORF">JEQ12_017665</name>
</gene>
<dbReference type="InterPro" id="IPR018056">
    <property type="entry name" value="Kringle_CS"/>
</dbReference>
<feature type="region of interest" description="Disordered" evidence="24">
    <location>
        <begin position="175"/>
        <end position="201"/>
    </location>
</feature>
<evidence type="ECO:0000256" key="19">
    <source>
        <dbReference type="ARBA" id="ARBA00093658"/>
    </source>
</evidence>
<dbReference type="FunFam" id="2.30.42.10:FF:000115">
    <property type="entry name" value="Regulator of G-protein signaling 12"/>
    <property type="match status" value="1"/>
</dbReference>
<dbReference type="Proteomes" id="UP000664991">
    <property type="component" value="Unassembled WGS sequence"/>
</dbReference>
<dbReference type="InterPro" id="IPR003116">
    <property type="entry name" value="RBD_dom"/>
</dbReference>
<evidence type="ECO:0000256" key="17">
    <source>
        <dbReference type="ARBA" id="ARBA00064143"/>
    </source>
</evidence>
<dbReference type="InterPro" id="IPR043504">
    <property type="entry name" value="Peptidase_S1_PA_chymotrypsin"/>
</dbReference>
<dbReference type="InterPro" id="IPR000742">
    <property type="entry name" value="EGF"/>
</dbReference>
<feature type="compositionally biased region" description="Pro residues" evidence="24">
    <location>
        <begin position="500"/>
        <end position="512"/>
    </location>
</feature>
<dbReference type="PROSITE" id="PS50240">
    <property type="entry name" value="TRYPSIN_DOM"/>
    <property type="match status" value="1"/>
</dbReference>
<dbReference type="GO" id="GO:0008277">
    <property type="term" value="P:regulation of G protein-coupled receptor signaling pathway"/>
    <property type="evidence" value="ECO:0007669"/>
    <property type="project" value="TreeGrafter"/>
</dbReference>
<keyword evidence="8 23" id="KW-0645">Protease</keyword>
<evidence type="ECO:0000313" key="34">
    <source>
        <dbReference type="Proteomes" id="UP000664991"/>
    </source>
</evidence>
<dbReference type="SMART" id="SM00020">
    <property type="entry name" value="Tryp_SPc"/>
    <property type="match status" value="1"/>
</dbReference>
<dbReference type="GO" id="GO:0005737">
    <property type="term" value="C:cytoplasm"/>
    <property type="evidence" value="ECO:0007669"/>
    <property type="project" value="UniProtKB-SubCell"/>
</dbReference>
<dbReference type="InterPro" id="IPR038178">
    <property type="entry name" value="Kringle_sf"/>
</dbReference>
<dbReference type="PROSITE" id="PS50898">
    <property type="entry name" value="RBD"/>
    <property type="match status" value="2"/>
</dbReference>
<dbReference type="Pfam" id="PF00615">
    <property type="entry name" value="RGS"/>
    <property type="match status" value="1"/>
</dbReference>
<feature type="domain" description="Fibronectin type-II" evidence="32">
    <location>
        <begin position="1414"/>
        <end position="1461"/>
    </location>
</feature>
<dbReference type="CDD" id="cd17136">
    <property type="entry name" value="RBD1_RGS12"/>
    <property type="match status" value="1"/>
</dbReference>
<keyword evidence="16" id="KW-0325">Glycoprotein</keyword>
<dbReference type="CDD" id="cd00062">
    <property type="entry name" value="FN2"/>
    <property type="match status" value="1"/>
</dbReference>
<keyword evidence="10" id="KW-0732">Signal</keyword>
<evidence type="ECO:0000313" key="33">
    <source>
        <dbReference type="EMBL" id="KAG5207901.1"/>
    </source>
</evidence>
<sequence>MFRAGDPAPPRLRSVEVARGRAGYGFTLSGQAPCVLSCVLRGSPADLVGLRAGDQILAVNEINVKKASHEDVVKLIGKCSGVLHMAIAEGGGHLESCSSDEEVGFYEGRGWLKPKLDSKALGINRAERVVEEMQSGGIFNMIFENPGLRASSSEPLKLKQRSLSESATGRCDLAHERAGNLRPSLPPEEETPNAGSHGSAFGSGLEAPEDFGLEASILNVAMVVGYLGSIELPSAGCSLESDSVQAIRGCLRRLRAEQKIHSLVAMQVMHDCVQLCTDKAAVLARYPAERLAFSAVCPDDRRFFGLVTTQAGDDGSLAQEEDGVLRTSCHVFMVDPDLFSHKIHQGIARRFGFECTADPDTNGCLEFPASSLPVLQFISVLYRDMGELIEGVRARAFADGDADAHQNTSTSSNSDSGVGNLSPEDGSSRVLLVDLGAASRRHGPGGGAWEGTGGRGPQPWAAPWNGAFCLDPEGAPFEAAPQADRCRDLSKHLGPAPHAEGPPAPLRCPVPPSRRGAVGPSSGSGQRWLPGHVLRQWQCGHVSDQESYTDSTDGWSSVNCGTLPPPMSKIPADRYRVEGSPAQPPPSAQHRDWARKALGVQNILGPRRSARKTKEDKKGSKFGRGIGLVPPAPRASSRRSFGRSRRLSITRSLDDLESATVSDGELTGADLKDCVSNHSLSSNASLPSVQSCRRLRERRVASWAVSFERLLQDPLGVRYFSDFLRKEFSEENILFWQACEYFNHVPAHDKKELSYRAREIFGKFLSSKATTPVNIDSQAQLADDILSAPHPDMFKEQQLQIFNLMKFDSYTRFLKSPLYQECILAEVEGRPLPDAQQVPSSPASKHSASSDHSNTSTPKKLSGKSKSGRSLNEELGDEDSERKRKGAFFSWSRTRSTGRSQKKKDHGDRPNDALHANGGLGRRESQGSVSSAGSLDLPEACRTLAPERDKPAKHCSIQLPDGTACVVLVRAGLSIKDVLAGLCERHGINGAAVDLFLAGGDKPLVLHQDSSILESRDLRLEKRTLFRLDLVPINRSVGLKAKPSKPVTEVLRPVAAKYGLRLNELVARLSGEKEPLDLGAPISSLDGQRVILEEKDPSRGKDKQRSAPVRQSTAVNASSRNHSATGEERTLGKSNSIKIKGENGKNAREPRLSKREESIAKIGKKKYQKINLDEAEEFFELISKAQSSRADDQRGLLRKEDLVLPEFLRLPPSPPGLAPSPSAAANAFGPRTVTGHCEERAPRPRESPASSPGSGDSLPLGAPGTPSPPAQEVEAGSVQTEEGEHVADLTLTGEGDISSPNSSFLPPPPAPRDAAAPPRPAGGARGSRRPPVSTVVDVDRVAGEPLGPAGSIPGSQGEPPGHNATVTPVTPVTSVTPSTAAVGASQTEGPPGGGLTPLPWGAPSNGPGGTVLTEAGQPCRFPFRYGGRMLHSCTAEGSAHRKWCATTHNYDRDRAWGYCVQDPAPQGGPAPRDPCASGPCLHGGSCSSTQDPESHHCTCPEAFTGQDCGTAKCFDESRYEYLEPGDRWAHVHQGRVEQCECSGGQVHCEGTRHTACLSSPCLNGGSCHLIVATGTTVCACPPGYAGRLCNIVPAQRCFVGTGTEYRGVASTAASGLGCLPWNSDLLYQELHVDSVGAAALLGLGPHAYCRNPDKDERPWCYVVKDSALSWEYCRLAACESLARIQPPPTEALLTLSGPEAAGPAGRQTCGKRHKKRTFLRPRIIGGSSSLPGSHPWLAAIYIGNNFCAGSLVHTCWVVSAAHCFSNSPPRESVSVVLGQHFFNRTTDVTQTFGIEKYIPYPLYSVFNPSDHDLVLIRLEKKGERCAVRSQFVQPICLPEPSSPFPAGHKCQIAGWGHQDENVSGYSPSLREALVPLVADHKCSSPEVYGADISPNMLCAGYFDCRSDACQGDSGGPLACEKNGVAYLYGIISWGDGCGRLNKPGVYTRVANYVDWINDRIRPHKRPTNPS</sequence>
<evidence type="ECO:0000259" key="27">
    <source>
        <dbReference type="PROSITE" id="PS50106"/>
    </source>
</evidence>
<evidence type="ECO:0000256" key="2">
    <source>
        <dbReference type="ARBA" id="ARBA00004613"/>
    </source>
</evidence>
<evidence type="ECO:0000256" key="9">
    <source>
        <dbReference type="ARBA" id="ARBA00022700"/>
    </source>
</evidence>
<name>A0A836AFR7_SHEEP</name>
<dbReference type="SMART" id="SM00228">
    <property type="entry name" value="PDZ"/>
    <property type="match status" value="1"/>
</dbReference>
<feature type="domain" description="Kringle" evidence="26">
    <location>
        <begin position="1596"/>
        <end position="1678"/>
    </location>
</feature>
<keyword evidence="11" id="KW-0677">Repeat</keyword>
<evidence type="ECO:0000256" key="6">
    <source>
        <dbReference type="ARBA" id="ARBA00022536"/>
    </source>
</evidence>
<dbReference type="EMBL" id="JAEMGP010000006">
    <property type="protein sequence ID" value="KAG5207901.1"/>
    <property type="molecule type" value="Genomic_DNA"/>
</dbReference>
<dbReference type="Gene3D" id="2.40.10.10">
    <property type="entry name" value="Trypsin-like serine proteases"/>
    <property type="match status" value="1"/>
</dbReference>
<dbReference type="InterPro" id="IPR046995">
    <property type="entry name" value="RGS10/12/14-like"/>
</dbReference>
<dbReference type="PROSITE" id="PS01186">
    <property type="entry name" value="EGF_2"/>
    <property type="match status" value="1"/>
</dbReference>
<dbReference type="Pfam" id="PF02196">
    <property type="entry name" value="RBD"/>
    <property type="match status" value="1"/>
</dbReference>
<dbReference type="SMART" id="SM00455">
    <property type="entry name" value="RBD"/>
    <property type="match status" value="2"/>
</dbReference>
<evidence type="ECO:0000259" key="30">
    <source>
        <dbReference type="PROSITE" id="PS50898"/>
    </source>
</evidence>
<dbReference type="InterPro" id="IPR003109">
    <property type="entry name" value="GoLoco_motif"/>
</dbReference>
<dbReference type="GO" id="GO:0005634">
    <property type="term" value="C:nucleus"/>
    <property type="evidence" value="ECO:0007669"/>
    <property type="project" value="TreeGrafter"/>
</dbReference>
<evidence type="ECO:0000256" key="11">
    <source>
        <dbReference type="ARBA" id="ARBA00022737"/>
    </source>
</evidence>
<dbReference type="PANTHER" id="PTHR45945:SF1">
    <property type="entry name" value="REGULATOR OF G-PROTEIN SIGNALING 12"/>
    <property type="match status" value="1"/>
</dbReference>
<evidence type="ECO:0000256" key="14">
    <source>
        <dbReference type="ARBA" id="ARBA00023145"/>
    </source>
</evidence>
<evidence type="ECO:0000256" key="24">
    <source>
        <dbReference type="SAM" id="MobiDB-lite"/>
    </source>
</evidence>
<evidence type="ECO:0000256" key="15">
    <source>
        <dbReference type="ARBA" id="ARBA00023157"/>
    </source>
</evidence>
<evidence type="ECO:0000259" key="31">
    <source>
        <dbReference type="PROSITE" id="PS51091"/>
    </source>
</evidence>
<dbReference type="Gene3D" id="2.40.20.10">
    <property type="entry name" value="Plasminogen Kringle 4"/>
    <property type="match status" value="1"/>
</dbReference>
<dbReference type="CDD" id="cd08742">
    <property type="entry name" value="RGS_RGS12"/>
    <property type="match status" value="1"/>
</dbReference>
<dbReference type="Pfam" id="PF02188">
    <property type="entry name" value="GoLoco"/>
    <property type="match status" value="1"/>
</dbReference>
<dbReference type="FunFam" id="2.40.20.10:FF:000001">
    <property type="entry name" value="Urokinase-type plasminogen activator"/>
    <property type="match status" value="1"/>
</dbReference>
<dbReference type="SUPFAM" id="SSF48097">
    <property type="entry name" value="Regulator of G-protein signaling, RGS"/>
    <property type="match status" value="1"/>
</dbReference>
<dbReference type="Pfam" id="PF16612">
    <property type="entry name" value="RGS12_usC"/>
    <property type="match status" value="1"/>
</dbReference>
<feature type="compositionally biased region" description="Basic and acidic residues" evidence="24">
    <location>
        <begin position="1094"/>
        <end position="1105"/>
    </location>
</feature>
<feature type="compositionally biased region" description="Basic and acidic residues" evidence="24">
    <location>
        <begin position="1236"/>
        <end position="1246"/>
    </location>
</feature>
<dbReference type="SUPFAM" id="SSF57440">
    <property type="entry name" value="Kringle-like"/>
    <property type="match status" value="2"/>
</dbReference>
<dbReference type="PROSITE" id="PS51092">
    <property type="entry name" value="FN2_2"/>
    <property type="match status" value="1"/>
</dbReference>
<dbReference type="GO" id="GO:0009968">
    <property type="term" value="P:negative regulation of signal transduction"/>
    <property type="evidence" value="ECO:0007669"/>
    <property type="project" value="UniProtKB-KW"/>
</dbReference>
<evidence type="ECO:0000256" key="7">
    <source>
        <dbReference type="ARBA" id="ARBA00022572"/>
    </source>
</evidence>
<keyword evidence="13 23" id="KW-0720">Serine protease</keyword>
<dbReference type="InterPro" id="IPR029071">
    <property type="entry name" value="Ubiquitin-like_domsf"/>
</dbReference>
<evidence type="ECO:0000256" key="4">
    <source>
        <dbReference type="ARBA" id="ARBA00022490"/>
    </source>
</evidence>
<evidence type="ECO:0000256" key="18">
    <source>
        <dbReference type="ARBA" id="ARBA00093411"/>
    </source>
</evidence>
<dbReference type="InterPro" id="IPR036305">
    <property type="entry name" value="RGS_sf"/>
</dbReference>
<dbReference type="PROSITE" id="PS00134">
    <property type="entry name" value="TRYPSIN_HIS"/>
    <property type="match status" value="1"/>
</dbReference>
<keyword evidence="12 23" id="KW-0378">Hydrolase</keyword>
<dbReference type="Pfam" id="PF00008">
    <property type="entry name" value="EGF"/>
    <property type="match status" value="1"/>
</dbReference>
<feature type="domain" description="Peptidase S1" evidence="29">
    <location>
        <begin position="1723"/>
        <end position="1961"/>
    </location>
</feature>
<keyword evidence="6 20" id="KW-0245">EGF-like domain</keyword>
<dbReference type="InterPro" id="IPR016137">
    <property type="entry name" value="RGS"/>
</dbReference>
<keyword evidence="9" id="KW-0734">Signal transduction inhibitor</keyword>
<dbReference type="InterPro" id="IPR000083">
    <property type="entry name" value="Fibronectin_type1"/>
</dbReference>
<comment type="function">
    <text evidence="18">Serine protease that hydrolyzes the inactive zymogen hepatocyte growth factor (HGFsc) to an activated disulfide-linked heterodimer, then initiating hepatocyte growth factor receptor signaling pathway.</text>
</comment>
<dbReference type="InterPro" id="IPR001254">
    <property type="entry name" value="Trypsin_dom"/>
</dbReference>
<evidence type="ECO:0000259" key="28">
    <source>
        <dbReference type="PROSITE" id="PS50132"/>
    </source>
</evidence>
<dbReference type="GO" id="GO:0005576">
    <property type="term" value="C:extracellular region"/>
    <property type="evidence" value="ECO:0007669"/>
    <property type="project" value="UniProtKB-SubCell"/>
</dbReference>
<dbReference type="PROSITE" id="PS50026">
    <property type="entry name" value="EGF_3"/>
    <property type="match status" value="2"/>
</dbReference>
<protein>
    <recommendedName>
        <fullName evidence="19">Serine protease HGFAC</fullName>
    </recommendedName>
</protein>
<evidence type="ECO:0000256" key="20">
    <source>
        <dbReference type="PROSITE-ProRule" id="PRU00076"/>
    </source>
</evidence>
<dbReference type="FunFam" id="1.10.167.10:FF:000001">
    <property type="entry name" value="Putative regulator of g-protein signaling 12"/>
    <property type="match status" value="1"/>
</dbReference>
<dbReference type="InterPro" id="IPR024066">
    <property type="entry name" value="RGS_subdom1/3"/>
</dbReference>
<feature type="region of interest" description="Disordered" evidence="24">
    <location>
        <begin position="491"/>
        <end position="526"/>
    </location>
</feature>
<dbReference type="SMART" id="SM00059">
    <property type="entry name" value="FN2"/>
    <property type="match status" value="1"/>
</dbReference>
<evidence type="ECO:0000256" key="16">
    <source>
        <dbReference type="ARBA" id="ARBA00023180"/>
    </source>
</evidence>
<dbReference type="FunFam" id="2.40.10.10:FF:000061">
    <property type="entry name" value="Hepatocyte growth factor activator"/>
    <property type="match status" value="1"/>
</dbReference>
<evidence type="ECO:0000256" key="13">
    <source>
        <dbReference type="ARBA" id="ARBA00022825"/>
    </source>
</evidence>
<dbReference type="PROSITE" id="PS00021">
    <property type="entry name" value="KRINGLE_1"/>
    <property type="match status" value="1"/>
</dbReference>
<dbReference type="PROSITE" id="PS51091">
    <property type="entry name" value="FN1_2"/>
    <property type="match status" value="1"/>
</dbReference>
<comment type="subunit">
    <text evidence="17">Heterodimer of a short chain and a long chain linked by a disulfide bond.</text>
</comment>
<feature type="domain" description="RBD" evidence="30">
    <location>
        <begin position="953"/>
        <end position="1023"/>
    </location>
</feature>
<dbReference type="PROSITE" id="PS00023">
    <property type="entry name" value="FN2_1"/>
    <property type="match status" value="1"/>
</dbReference>
<dbReference type="InterPro" id="IPR036034">
    <property type="entry name" value="PDZ_sf"/>
</dbReference>
<dbReference type="GO" id="GO:0005096">
    <property type="term" value="F:GTPase activator activity"/>
    <property type="evidence" value="ECO:0007669"/>
    <property type="project" value="UniProtKB-KW"/>
</dbReference>
<dbReference type="SUPFAM" id="SSF54236">
    <property type="entry name" value="Ubiquitin-like"/>
    <property type="match status" value="2"/>
</dbReference>
<evidence type="ECO:0000259" key="32">
    <source>
        <dbReference type="PROSITE" id="PS51092"/>
    </source>
</evidence>
<dbReference type="CDD" id="cd00108">
    <property type="entry name" value="KR"/>
    <property type="match status" value="1"/>
</dbReference>
<dbReference type="Pfam" id="PF00595">
    <property type="entry name" value="PDZ"/>
    <property type="match status" value="1"/>
</dbReference>
<dbReference type="GO" id="GO:0006508">
    <property type="term" value="P:proteolysis"/>
    <property type="evidence" value="ECO:0007669"/>
    <property type="project" value="UniProtKB-KW"/>
</dbReference>
<dbReference type="InterPro" id="IPR036943">
    <property type="entry name" value="FN_type2_sf"/>
</dbReference>
<feature type="compositionally biased region" description="Basic and acidic residues" evidence="24">
    <location>
        <begin position="1139"/>
        <end position="1156"/>
    </location>
</feature>
<evidence type="ECO:0000256" key="1">
    <source>
        <dbReference type="ARBA" id="ARBA00004496"/>
    </source>
</evidence>
<dbReference type="PRINTS" id="PR00013">
    <property type="entry name" value="FNTYPEII"/>
</dbReference>
<evidence type="ECO:0000256" key="10">
    <source>
        <dbReference type="ARBA" id="ARBA00022729"/>
    </source>
</evidence>
<feature type="domain" description="RBD" evidence="30">
    <location>
        <begin position="1025"/>
        <end position="1095"/>
    </location>
</feature>
<evidence type="ECO:0000256" key="22">
    <source>
        <dbReference type="PROSITE-ProRule" id="PRU00479"/>
    </source>
</evidence>
<comment type="caution">
    <text evidence="22">Lacks conserved residue(s) required for the propagation of feature annotation.</text>
</comment>
<dbReference type="Gene3D" id="1.10.196.10">
    <property type="match status" value="1"/>
</dbReference>
<dbReference type="InterPro" id="IPR000001">
    <property type="entry name" value="Kringle"/>
</dbReference>
<dbReference type="InterPro" id="IPR006020">
    <property type="entry name" value="PTB/PI_dom"/>
</dbReference>
<dbReference type="Gene3D" id="2.30.29.30">
    <property type="entry name" value="Pleckstrin-homology domain (PH domain)/Phosphotyrosine-binding domain (PTB)"/>
    <property type="match status" value="1"/>
</dbReference>
<feature type="domain" description="EGF-like" evidence="25">
    <location>
        <begin position="1552"/>
        <end position="1590"/>
    </location>
</feature>
<dbReference type="PROSITE" id="PS00022">
    <property type="entry name" value="EGF_1"/>
    <property type="match status" value="2"/>
</dbReference>
<dbReference type="CDD" id="cd00061">
    <property type="entry name" value="FN1"/>
    <property type="match status" value="1"/>
</dbReference>
<dbReference type="PROSITE" id="PS50070">
    <property type="entry name" value="KRINGLE_2"/>
    <property type="match status" value="1"/>
</dbReference>
<dbReference type="Pfam" id="PF16613">
    <property type="entry name" value="RGS12_us1"/>
    <property type="match status" value="1"/>
</dbReference>
<dbReference type="InterPro" id="IPR044926">
    <property type="entry name" value="RGS_subdomain_2"/>
</dbReference>
<dbReference type="PRINTS" id="PR00018">
    <property type="entry name" value="KRINGLE"/>
</dbReference>
<dbReference type="Gene3D" id="1.10.167.10">
    <property type="entry name" value="Regulator of G-protein Signalling 4, domain 2"/>
    <property type="match status" value="1"/>
</dbReference>
<dbReference type="InterPro" id="IPR018114">
    <property type="entry name" value="TRYPSIN_HIS"/>
</dbReference>
<dbReference type="CDD" id="cd13162">
    <property type="entry name" value="PTB_RGS12"/>
    <property type="match status" value="1"/>
</dbReference>
<dbReference type="SUPFAM" id="SSF50494">
    <property type="entry name" value="Trypsin-like serine proteases"/>
    <property type="match status" value="1"/>
</dbReference>
<evidence type="ECO:0000256" key="21">
    <source>
        <dbReference type="PROSITE-ProRule" id="PRU00121"/>
    </source>
</evidence>
<feature type="region of interest" description="Disordered" evidence="24">
    <location>
        <begin position="833"/>
        <end position="934"/>
    </location>
</feature>
<feature type="disulfide bond" evidence="20">
    <location>
        <begin position="1580"/>
        <end position="1589"/>
    </location>
</feature>
<evidence type="ECO:0000259" key="26">
    <source>
        <dbReference type="PROSITE" id="PS50070"/>
    </source>
</evidence>
<dbReference type="SMART" id="SM00181">
    <property type="entry name" value="EGF"/>
    <property type="match status" value="2"/>
</dbReference>
<feature type="disulfide bond" evidence="20">
    <location>
        <begin position="1561"/>
        <end position="1578"/>
    </location>
</feature>
<feature type="region of interest" description="Disordered" evidence="24">
    <location>
        <begin position="1213"/>
        <end position="1403"/>
    </location>
</feature>
<dbReference type="Pfam" id="PF00089">
    <property type="entry name" value="Trypsin"/>
    <property type="match status" value="1"/>
</dbReference>
<dbReference type="GO" id="GO:0004252">
    <property type="term" value="F:serine-type endopeptidase activity"/>
    <property type="evidence" value="ECO:0007669"/>
    <property type="project" value="InterPro"/>
</dbReference>
<proteinExistence type="predicted"/>
<dbReference type="SMART" id="SM00390">
    <property type="entry name" value="GoLoco"/>
    <property type="match status" value="1"/>
</dbReference>
<feature type="compositionally biased region" description="Polar residues" evidence="24">
    <location>
        <begin position="405"/>
        <end position="419"/>
    </location>
</feature>
<accession>A0A836AFR7</accession>
<keyword evidence="4" id="KW-0963">Cytoplasm</keyword>
<dbReference type="SUPFAM" id="SSF50729">
    <property type="entry name" value="PH domain-like"/>
    <property type="match status" value="1"/>
</dbReference>
<dbReference type="PANTHER" id="PTHR45945">
    <property type="entry name" value="REGULATOR OF G-PROTEIN SIGNALING LOCO"/>
    <property type="match status" value="1"/>
</dbReference>
<dbReference type="FunFam" id="2.10.25.10:FF:000338">
    <property type="entry name" value="hepatocyte growth factor activator"/>
    <property type="match status" value="1"/>
</dbReference>
<feature type="domain" description="PDZ" evidence="27">
    <location>
        <begin position="14"/>
        <end position="91"/>
    </location>
</feature>
<keyword evidence="3" id="KW-0343">GTPase activation</keyword>
<feature type="domain" description="Fibronectin type-I" evidence="31">
    <location>
        <begin position="1511"/>
        <end position="1551"/>
    </location>
</feature>
<dbReference type="PROSITE" id="PS00135">
    <property type="entry name" value="TRYPSIN_SER"/>
    <property type="match status" value="1"/>
</dbReference>
<dbReference type="GO" id="GO:0005886">
    <property type="term" value="C:plasma membrane"/>
    <property type="evidence" value="ECO:0007669"/>
    <property type="project" value="TreeGrafter"/>
</dbReference>
<feature type="disulfide bond" evidence="20">
    <location>
        <begin position="1499"/>
        <end position="1508"/>
    </location>
</feature>
<evidence type="ECO:0000256" key="23">
    <source>
        <dbReference type="RuleBase" id="RU363034"/>
    </source>
</evidence>
<dbReference type="InterPro" id="IPR011993">
    <property type="entry name" value="PH-like_dom_sf"/>
</dbReference>